<organism evidence="1 2">
    <name type="scientific">Sporomusa termitida</name>
    <dbReference type="NCBI Taxonomy" id="2377"/>
    <lineage>
        <taxon>Bacteria</taxon>
        <taxon>Bacillati</taxon>
        <taxon>Bacillota</taxon>
        <taxon>Negativicutes</taxon>
        <taxon>Selenomonadales</taxon>
        <taxon>Sporomusaceae</taxon>
        <taxon>Sporomusa</taxon>
    </lineage>
</organism>
<dbReference type="EMBL" id="CP036259">
    <property type="protein sequence ID" value="QDR79792.1"/>
    <property type="molecule type" value="Genomic_DNA"/>
</dbReference>
<reference evidence="1 2" key="1">
    <citation type="submission" date="2019-02" db="EMBL/GenBank/DDBJ databases">
        <title>Closed genome of Sporomusa termitida DSM 4440.</title>
        <authorList>
            <person name="Poehlein A."/>
            <person name="Daniel R."/>
        </authorList>
    </citation>
    <scope>NUCLEOTIDE SEQUENCE [LARGE SCALE GENOMIC DNA]</scope>
    <source>
        <strain evidence="1 2">DSM 4440</strain>
    </source>
</reference>
<dbReference type="AlphaFoldDB" id="A0A517DQZ8"/>
<accession>A0A517DQZ8</accession>
<gene>
    <name evidence="1" type="ORF">SPTER_10920</name>
</gene>
<name>A0A517DQZ8_9FIRM</name>
<dbReference type="KEGG" id="sted:SPTER_10920"/>
<proteinExistence type="predicted"/>
<evidence type="ECO:0000313" key="2">
    <source>
        <dbReference type="Proteomes" id="UP000320776"/>
    </source>
</evidence>
<keyword evidence="2" id="KW-1185">Reference proteome</keyword>
<dbReference type="Proteomes" id="UP000320776">
    <property type="component" value="Chromosome"/>
</dbReference>
<protein>
    <submittedName>
        <fullName evidence="1">Uncharacterized protein</fullName>
    </submittedName>
</protein>
<dbReference type="RefSeq" id="WP_144349388.1">
    <property type="nucleotide sequence ID" value="NZ_CP036259.1"/>
</dbReference>
<evidence type="ECO:0000313" key="1">
    <source>
        <dbReference type="EMBL" id="QDR79792.1"/>
    </source>
</evidence>
<sequence length="103" mass="11907">MSELNFAKKRLEEIYQDLESKTLFDVDTTIALIEELEKLWLGQQPAAAVPSTLLFNEDSSLPGKSCRDLLECARGLRREQIQHLPAFREIFALRASLYRYQSM</sequence>